<dbReference type="InterPro" id="IPR027410">
    <property type="entry name" value="TCP-1-like_intermed_sf"/>
</dbReference>
<evidence type="ECO:0008006" key="6">
    <source>
        <dbReference type="Google" id="ProtNLM"/>
    </source>
</evidence>
<accession>A0A2S6HWK2</accession>
<keyword evidence="2" id="KW-0143">Chaperone</keyword>
<evidence type="ECO:0000256" key="3">
    <source>
        <dbReference type="SAM" id="Phobius"/>
    </source>
</evidence>
<dbReference type="RefSeq" id="WP_104434809.1">
    <property type="nucleotide sequence ID" value="NZ_PTJA01000002.1"/>
</dbReference>
<keyword evidence="3" id="KW-0472">Membrane</keyword>
<gene>
    <name evidence="4" type="ORF">BXY41_10279</name>
</gene>
<name>A0A2S6HWK2_9FIRM</name>
<dbReference type="InterPro" id="IPR027409">
    <property type="entry name" value="GroEL-like_apical_dom_sf"/>
</dbReference>
<dbReference type="GO" id="GO:0140662">
    <property type="term" value="F:ATP-dependent protein folding chaperone"/>
    <property type="evidence" value="ECO:0007669"/>
    <property type="project" value="InterPro"/>
</dbReference>
<dbReference type="OrthoDB" id="9766614at2"/>
<feature type="transmembrane region" description="Helical" evidence="3">
    <location>
        <begin position="414"/>
        <end position="434"/>
    </location>
</feature>
<sequence>MIRKIKFEDGRKKMAEGILSLCRVLSCEGQVMVNGAYSFAASEVAGKLEGTDLFFNQGIRLAAAAIGEINQAAGCGTGESARLAAQLLAYCERKSASGISPVLLARELKAAATAVEEFVGEKAIPLPDINPDLIEGITKDQRTAQMIVEGSEAGELVVKESMSGETRLEIIKGMRLDGGLTVGAEGTVGDALVLIVKTPIISFSGIYPLLQKIGQQNLFILADGIEGEALTLLSANVKQNRIHVRAMKAPGIGRRKEDLFEDAAVYTDTMVFDGIYPCQMEEISPAMLGRVKAVTAAGSYTIMKGNADNSRINRRIDGIKERIGDPKTNYYDKQMLRGRIAGLMGCAPVIYAGGYTTVQAKEEKRRIESAVAYYQTVKKFGVLKKDDLINYQAGSEAEKYLTESMKKCFQNEEISAYLMILTIQKICGMIVMWLTTGAVMVSTGYDREDLELIKSGVDVERLRS</sequence>
<protein>
    <recommendedName>
        <fullName evidence="6">60 kDa chaperonin</fullName>
    </recommendedName>
</protein>
<dbReference type="Gene3D" id="1.10.560.10">
    <property type="entry name" value="GroEL-like equatorial domain"/>
    <property type="match status" value="1"/>
</dbReference>
<evidence type="ECO:0000256" key="2">
    <source>
        <dbReference type="ARBA" id="ARBA00023186"/>
    </source>
</evidence>
<dbReference type="SUPFAM" id="SSF48592">
    <property type="entry name" value="GroEL equatorial domain-like"/>
    <property type="match status" value="1"/>
</dbReference>
<evidence type="ECO:0000256" key="1">
    <source>
        <dbReference type="ARBA" id="ARBA00006607"/>
    </source>
</evidence>
<dbReference type="InterPro" id="IPR001844">
    <property type="entry name" value="Cpn60/GroEL"/>
</dbReference>
<dbReference type="InterPro" id="IPR027413">
    <property type="entry name" value="GROEL-like_equatorial_sf"/>
</dbReference>
<keyword evidence="3" id="KW-1133">Transmembrane helix</keyword>
<dbReference type="Gene3D" id="3.30.260.10">
    <property type="entry name" value="TCP-1-like chaperonin intermediate domain"/>
    <property type="match status" value="1"/>
</dbReference>
<proteinExistence type="inferred from homology"/>
<dbReference type="EMBL" id="PTJA01000002">
    <property type="protein sequence ID" value="PPK82391.1"/>
    <property type="molecule type" value="Genomic_DNA"/>
</dbReference>
<keyword evidence="5" id="KW-1185">Reference proteome</keyword>
<dbReference type="PRINTS" id="PR00298">
    <property type="entry name" value="CHAPERONIN60"/>
</dbReference>
<comment type="caution">
    <text evidence="4">The sequence shown here is derived from an EMBL/GenBank/DDBJ whole genome shotgun (WGS) entry which is preliminary data.</text>
</comment>
<comment type="similarity">
    <text evidence="1">Belongs to the chaperonin (HSP60) family.</text>
</comment>
<organism evidence="4 5">
    <name type="scientific">Lacrimispora xylanisolvens</name>
    <dbReference type="NCBI Taxonomy" id="384636"/>
    <lineage>
        <taxon>Bacteria</taxon>
        <taxon>Bacillati</taxon>
        <taxon>Bacillota</taxon>
        <taxon>Clostridia</taxon>
        <taxon>Lachnospirales</taxon>
        <taxon>Lachnospiraceae</taxon>
        <taxon>Lacrimispora</taxon>
    </lineage>
</organism>
<dbReference type="AlphaFoldDB" id="A0A2S6HWK2"/>
<evidence type="ECO:0000313" key="5">
    <source>
        <dbReference type="Proteomes" id="UP000237749"/>
    </source>
</evidence>
<dbReference type="PANTHER" id="PTHR45633">
    <property type="entry name" value="60 KDA HEAT SHOCK PROTEIN, MITOCHONDRIAL"/>
    <property type="match status" value="1"/>
</dbReference>
<reference evidence="4 5" key="1">
    <citation type="submission" date="2018-02" db="EMBL/GenBank/DDBJ databases">
        <title>Genomic Encyclopedia of Archaeal and Bacterial Type Strains, Phase II (KMG-II): from individual species to whole genera.</title>
        <authorList>
            <person name="Goeker M."/>
        </authorList>
    </citation>
    <scope>NUCLEOTIDE SEQUENCE [LARGE SCALE GENOMIC DNA]</scope>
    <source>
        <strain evidence="4 5">DSM 3808</strain>
    </source>
</reference>
<keyword evidence="3" id="KW-0812">Transmembrane</keyword>
<evidence type="ECO:0000313" key="4">
    <source>
        <dbReference type="EMBL" id="PPK82391.1"/>
    </source>
</evidence>
<dbReference type="SUPFAM" id="SSF52029">
    <property type="entry name" value="GroEL apical domain-like"/>
    <property type="match status" value="1"/>
</dbReference>
<dbReference type="Proteomes" id="UP000237749">
    <property type="component" value="Unassembled WGS sequence"/>
</dbReference>
<dbReference type="Gene3D" id="3.50.7.10">
    <property type="entry name" value="GroEL"/>
    <property type="match status" value="1"/>
</dbReference>
<dbReference type="GO" id="GO:0042026">
    <property type="term" value="P:protein refolding"/>
    <property type="evidence" value="ECO:0007669"/>
    <property type="project" value="InterPro"/>
</dbReference>